<dbReference type="InterPro" id="IPR043129">
    <property type="entry name" value="ATPase_NBD"/>
</dbReference>
<dbReference type="RefSeq" id="WP_344825316.1">
    <property type="nucleotide sequence ID" value="NZ_BAAAUV010000004.1"/>
</dbReference>
<dbReference type="Gene3D" id="1.10.10.10">
    <property type="entry name" value="Winged helix-like DNA-binding domain superfamily/Winged helix DNA-binding domain"/>
    <property type="match status" value="1"/>
</dbReference>
<organism evidence="3 4">
    <name type="scientific">Actinocorallia longicatena</name>
    <dbReference type="NCBI Taxonomy" id="111803"/>
    <lineage>
        <taxon>Bacteria</taxon>
        <taxon>Bacillati</taxon>
        <taxon>Actinomycetota</taxon>
        <taxon>Actinomycetes</taxon>
        <taxon>Streptosporangiales</taxon>
        <taxon>Thermomonosporaceae</taxon>
        <taxon>Actinocorallia</taxon>
    </lineage>
</organism>
<accession>A0ABP6Q5D6</accession>
<evidence type="ECO:0000313" key="4">
    <source>
        <dbReference type="Proteomes" id="UP001501237"/>
    </source>
</evidence>
<dbReference type="PANTHER" id="PTHR18964">
    <property type="entry name" value="ROK (REPRESSOR, ORF, KINASE) FAMILY"/>
    <property type="match status" value="1"/>
</dbReference>
<dbReference type="CDD" id="cd23763">
    <property type="entry name" value="ASKHA_ATPase_ROK"/>
    <property type="match status" value="1"/>
</dbReference>
<sequence>MRTPGVPRLLRAINDRAALELLLSQGPLTRPEIGRLTGLSKPTASAMLARLQQAGLVVLDGVREGATGRSAELYRINAEASYVCGLDVSPLRIAAEVADLSGRVTGSFVLETPGRSGVDAAARAVAAADGAAAAAGLSRDRLDQVVIAIQGAINPGTGRLAYAAHIPGWQGPDLVQRLQESLALPVMVENDVNLAALAEAEHGVARDVPCFVHVWVADGIGMAVVIGGALHRGATGGAGEIAYMPVATAPVMRHPRRTHTGGVQAFLGRSAQLRLLREHGARGTDPAAMITRAPGSALDALAERFAFTLAPVVGVLDPSLVVLAGDLATAGGEELRRRVEHELHCLTVPRPRVALSALEADPVLSGALLAALGRAREEIFSRSLPIPQGEQQ</sequence>
<dbReference type="InterPro" id="IPR000600">
    <property type="entry name" value="ROK"/>
</dbReference>
<dbReference type="SUPFAM" id="SSF53067">
    <property type="entry name" value="Actin-like ATPase domain"/>
    <property type="match status" value="1"/>
</dbReference>
<proteinExistence type="inferred from homology"/>
<dbReference type="Pfam" id="PF00480">
    <property type="entry name" value="ROK"/>
    <property type="match status" value="1"/>
</dbReference>
<comment type="similarity">
    <text evidence="1">Belongs to the ROK (NagC/XylR) family.</text>
</comment>
<dbReference type="Proteomes" id="UP001501237">
    <property type="component" value="Unassembled WGS sequence"/>
</dbReference>
<dbReference type="PANTHER" id="PTHR18964:SF149">
    <property type="entry name" value="BIFUNCTIONAL UDP-N-ACETYLGLUCOSAMINE 2-EPIMERASE_N-ACETYLMANNOSAMINE KINASE"/>
    <property type="match status" value="1"/>
</dbReference>
<dbReference type="InterPro" id="IPR036390">
    <property type="entry name" value="WH_DNA-bd_sf"/>
</dbReference>
<feature type="domain" description="HTH marR-type" evidence="2">
    <location>
        <begin position="18"/>
        <end position="59"/>
    </location>
</feature>
<dbReference type="CDD" id="cd00090">
    <property type="entry name" value="HTH_ARSR"/>
    <property type="match status" value="1"/>
</dbReference>
<dbReference type="InterPro" id="IPR011991">
    <property type="entry name" value="ArsR-like_HTH"/>
</dbReference>
<gene>
    <name evidence="3" type="ORF">GCM10010468_20560</name>
</gene>
<evidence type="ECO:0000259" key="2">
    <source>
        <dbReference type="Pfam" id="PF12802"/>
    </source>
</evidence>
<evidence type="ECO:0000313" key="3">
    <source>
        <dbReference type="EMBL" id="GAA3205512.1"/>
    </source>
</evidence>
<reference evidence="4" key="1">
    <citation type="journal article" date="2019" name="Int. J. Syst. Evol. Microbiol.">
        <title>The Global Catalogue of Microorganisms (GCM) 10K type strain sequencing project: providing services to taxonomists for standard genome sequencing and annotation.</title>
        <authorList>
            <consortium name="The Broad Institute Genomics Platform"/>
            <consortium name="The Broad Institute Genome Sequencing Center for Infectious Disease"/>
            <person name="Wu L."/>
            <person name="Ma J."/>
        </authorList>
    </citation>
    <scope>NUCLEOTIDE SEQUENCE [LARGE SCALE GENOMIC DNA]</scope>
    <source>
        <strain evidence="4">JCM 9377</strain>
    </source>
</reference>
<dbReference type="InterPro" id="IPR036388">
    <property type="entry name" value="WH-like_DNA-bd_sf"/>
</dbReference>
<name>A0ABP6Q5D6_9ACTN</name>
<comment type="caution">
    <text evidence="3">The sequence shown here is derived from an EMBL/GenBank/DDBJ whole genome shotgun (WGS) entry which is preliminary data.</text>
</comment>
<dbReference type="SUPFAM" id="SSF46785">
    <property type="entry name" value="Winged helix' DNA-binding domain"/>
    <property type="match status" value="1"/>
</dbReference>
<protein>
    <submittedName>
        <fullName evidence="3">ROK family transcriptional regulator</fullName>
    </submittedName>
</protein>
<dbReference type="Pfam" id="PF12802">
    <property type="entry name" value="MarR_2"/>
    <property type="match status" value="1"/>
</dbReference>
<dbReference type="InterPro" id="IPR000835">
    <property type="entry name" value="HTH_MarR-typ"/>
</dbReference>
<dbReference type="EMBL" id="BAAAUV010000004">
    <property type="protein sequence ID" value="GAA3205512.1"/>
    <property type="molecule type" value="Genomic_DNA"/>
</dbReference>
<dbReference type="Gene3D" id="3.30.420.40">
    <property type="match status" value="2"/>
</dbReference>
<evidence type="ECO:0000256" key="1">
    <source>
        <dbReference type="ARBA" id="ARBA00006479"/>
    </source>
</evidence>
<keyword evidence="4" id="KW-1185">Reference proteome</keyword>